<proteinExistence type="predicted"/>
<evidence type="ECO:0000313" key="2">
    <source>
        <dbReference type="Proteomes" id="UP000254387"/>
    </source>
</evidence>
<dbReference type="EMBL" id="UGMN01000004">
    <property type="protein sequence ID" value="STV56380.1"/>
    <property type="molecule type" value="Genomic_DNA"/>
</dbReference>
<reference evidence="1 2" key="1">
    <citation type="submission" date="2018-06" db="EMBL/GenBank/DDBJ databases">
        <authorList>
            <consortium name="Pathogen Informatics"/>
            <person name="Doyle S."/>
        </authorList>
    </citation>
    <scope>NUCLEOTIDE SEQUENCE [LARGE SCALE GENOMIC DNA]</scope>
    <source>
        <strain evidence="1 2">NCTC5053</strain>
    </source>
</reference>
<accession>A0A378BYE5</accession>
<organism evidence="1 2">
    <name type="scientific">Klebsiella pneumoniae</name>
    <dbReference type="NCBI Taxonomy" id="573"/>
    <lineage>
        <taxon>Bacteria</taxon>
        <taxon>Pseudomonadati</taxon>
        <taxon>Pseudomonadota</taxon>
        <taxon>Gammaproteobacteria</taxon>
        <taxon>Enterobacterales</taxon>
        <taxon>Enterobacteriaceae</taxon>
        <taxon>Klebsiella/Raoultella group</taxon>
        <taxon>Klebsiella</taxon>
        <taxon>Klebsiella pneumoniae complex</taxon>
    </lineage>
</organism>
<protein>
    <submittedName>
        <fullName evidence="1">Uncharacterized protein</fullName>
    </submittedName>
</protein>
<dbReference type="Proteomes" id="UP000254387">
    <property type="component" value="Unassembled WGS sequence"/>
</dbReference>
<sequence length="197" mass="21250">MGGGPVYLSGSHRGSRTITTHSTNRIRNLRDPSQAQDAATKNYVDGQIVDNTNAWKAGDAILDQKIDSNFRRSLRVPDSYVEELPQLSMLEGKILAFSGGRPVGVLPESGSAADVLIELAKPTGADLVYCGNSPVSLIIRGSIFKYLNELDRSTLLNVVGAEVIVDYALQHAINDGVTILEWPAVPGVYVLGKKFII</sequence>
<evidence type="ECO:0000313" key="1">
    <source>
        <dbReference type="EMBL" id="STV56380.1"/>
    </source>
</evidence>
<dbReference type="AlphaFoldDB" id="A0A378BYE5"/>
<gene>
    <name evidence="1" type="ORF">NCTC5053_05972</name>
</gene>
<name>A0A378BYE5_KLEPN</name>